<evidence type="ECO:0000313" key="5">
    <source>
        <dbReference type="EMBL" id="CAF3940897.1"/>
    </source>
</evidence>
<dbReference type="CDD" id="cd21207">
    <property type="entry name" value="CH_dMP20-like"/>
    <property type="match status" value="1"/>
</dbReference>
<evidence type="ECO:0000313" key="6">
    <source>
        <dbReference type="Proteomes" id="UP000663829"/>
    </source>
</evidence>
<dbReference type="EMBL" id="CAJOBC010007721">
    <property type="protein sequence ID" value="CAF3940897.1"/>
    <property type="molecule type" value="Genomic_DNA"/>
</dbReference>
<reference evidence="3" key="1">
    <citation type="submission" date="2021-02" db="EMBL/GenBank/DDBJ databases">
        <authorList>
            <person name="Nowell W R."/>
        </authorList>
    </citation>
    <scope>NUCLEOTIDE SEQUENCE</scope>
</reference>
<sequence length="134" mass="14972">MALNREVLVKKASKRDPEIEKKTQEWIEAVTGEKFADGSYEDALRDGILLCKLMNTLQPGSIPKIHTTGGPMKLRENIGLFQEAARKYGLDGNEVFQTVDLYDKRDIPQVTLCINALGRLAQKNKFSGAQLAHN</sequence>
<dbReference type="SUPFAM" id="SSF47576">
    <property type="entry name" value="Calponin-homology domain, CH-domain"/>
    <property type="match status" value="1"/>
</dbReference>
<accession>A0A814UML5</accession>
<dbReference type="GO" id="GO:0031032">
    <property type="term" value="P:actomyosin structure organization"/>
    <property type="evidence" value="ECO:0007669"/>
    <property type="project" value="InterPro"/>
</dbReference>
<evidence type="ECO:0000313" key="3">
    <source>
        <dbReference type="EMBL" id="CAF1176864.1"/>
    </source>
</evidence>
<dbReference type="Proteomes" id="UP000663829">
    <property type="component" value="Unassembled WGS sequence"/>
</dbReference>
<dbReference type="OrthoDB" id="15627at2759"/>
<dbReference type="Gene3D" id="1.10.418.10">
    <property type="entry name" value="Calponin-like domain"/>
    <property type="match status" value="1"/>
</dbReference>
<proteinExistence type="predicted"/>
<evidence type="ECO:0000313" key="2">
    <source>
        <dbReference type="EMBL" id="CAF1138889.1"/>
    </source>
</evidence>
<dbReference type="Proteomes" id="UP000681722">
    <property type="component" value="Unassembled WGS sequence"/>
</dbReference>
<dbReference type="EMBL" id="CAJNOK010011385">
    <property type="protein sequence ID" value="CAF1138889.1"/>
    <property type="molecule type" value="Genomic_DNA"/>
</dbReference>
<dbReference type="InterPro" id="IPR001715">
    <property type="entry name" value="CH_dom"/>
</dbReference>
<dbReference type="PRINTS" id="PR00888">
    <property type="entry name" value="SM22CALPONIN"/>
</dbReference>
<gene>
    <name evidence="3" type="ORF">GPM918_LOCUS22487</name>
    <name evidence="2" type="ORF">OVA965_LOCUS21024</name>
    <name evidence="5" type="ORF">SRO942_LOCUS22485</name>
    <name evidence="4" type="ORF">TMI583_LOCUS21577</name>
</gene>
<organism evidence="3 6">
    <name type="scientific">Didymodactylos carnosus</name>
    <dbReference type="NCBI Taxonomy" id="1234261"/>
    <lineage>
        <taxon>Eukaryota</taxon>
        <taxon>Metazoa</taxon>
        <taxon>Spiralia</taxon>
        <taxon>Gnathifera</taxon>
        <taxon>Rotifera</taxon>
        <taxon>Eurotatoria</taxon>
        <taxon>Bdelloidea</taxon>
        <taxon>Philodinida</taxon>
        <taxon>Philodinidae</taxon>
        <taxon>Didymodactylos</taxon>
    </lineage>
</organism>
<evidence type="ECO:0000313" key="4">
    <source>
        <dbReference type="EMBL" id="CAF3931281.1"/>
    </source>
</evidence>
<evidence type="ECO:0000259" key="1">
    <source>
        <dbReference type="PROSITE" id="PS50021"/>
    </source>
</evidence>
<dbReference type="GO" id="GO:0015629">
    <property type="term" value="C:actin cytoskeleton"/>
    <property type="evidence" value="ECO:0007669"/>
    <property type="project" value="TreeGrafter"/>
</dbReference>
<dbReference type="PANTHER" id="PTHR47385">
    <property type="entry name" value="CALPONIN"/>
    <property type="match status" value="1"/>
</dbReference>
<keyword evidence="6" id="KW-1185">Reference proteome</keyword>
<comment type="caution">
    <text evidence="3">The sequence shown here is derived from an EMBL/GenBank/DDBJ whole genome shotgun (WGS) entry which is preliminary data.</text>
</comment>
<dbReference type="PROSITE" id="PS50021">
    <property type="entry name" value="CH"/>
    <property type="match status" value="1"/>
</dbReference>
<feature type="domain" description="Calponin-homology (CH)" evidence="1">
    <location>
        <begin position="17"/>
        <end position="121"/>
    </location>
</feature>
<dbReference type="PRINTS" id="PR00889">
    <property type="entry name" value="CALPONIN"/>
</dbReference>
<dbReference type="SMART" id="SM00033">
    <property type="entry name" value="CH"/>
    <property type="match status" value="1"/>
</dbReference>
<protein>
    <recommendedName>
        <fullName evidence="1">Calponin-homology (CH) domain-containing protein</fullName>
    </recommendedName>
</protein>
<dbReference type="InterPro" id="IPR036872">
    <property type="entry name" value="CH_dom_sf"/>
</dbReference>
<dbReference type="InterPro" id="IPR001997">
    <property type="entry name" value="Calponin/LIMCH1"/>
</dbReference>
<name>A0A814UML5_9BILA</name>
<dbReference type="InterPro" id="IPR003096">
    <property type="entry name" value="SM22_calponin"/>
</dbReference>
<dbReference type="EMBL" id="CAJNOQ010007721">
    <property type="protein sequence ID" value="CAF1176864.1"/>
    <property type="molecule type" value="Genomic_DNA"/>
</dbReference>
<dbReference type="PANTHER" id="PTHR47385:SF24">
    <property type="entry name" value="MUSCLE-SPECIFIC PROTEIN 20"/>
    <property type="match status" value="1"/>
</dbReference>
<dbReference type="InterPro" id="IPR050606">
    <property type="entry name" value="Calponin-like"/>
</dbReference>
<dbReference type="GO" id="GO:0051015">
    <property type="term" value="F:actin filament binding"/>
    <property type="evidence" value="ECO:0007669"/>
    <property type="project" value="TreeGrafter"/>
</dbReference>
<dbReference type="Proteomes" id="UP000682733">
    <property type="component" value="Unassembled WGS sequence"/>
</dbReference>
<dbReference type="EMBL" id="CAJOBA010025499">
    <property type="protein sequence ID" value="CAF3931281.1"/>
    <property type="molecule type" value="Genomic_DNA"/>
</dbReference>
<dbReference type="AlphaFoldDB" id="A0A814UML5"/>
<dbReference type="Proteomes" id="UP000677228">
    <property type="component" value="Unassembled WGS sequence"/>
</dbReference>
<dbReference type="Pfam" id="PF00307">
    <property type="entry name" value="CH"/>
    <property type="match status" value="1"/>
</dbReference>
<dbReference type="GO" id="GO:0007015">
    <property type="term" value="P:actin filament organization"/>
    <property type="evidence" value="ECO:0007669"/>
    <property type="project" value="TreeGrafter"/>
</dbReference>